<proteinExistence type="predicted"/>
<dbReference type="Proteomes" id="UP001501710">
    <property type="component" value="Unassembled WGS sequence"/>
</dbReference>
<sequence>MAGQLFGDVIEWLRTPAAKGLSPKARIVLLAVADRVMDTSSRRMRRFRGDDSTLHERLCQVADVSPEGLKKVFQELAARGLEVRVQLRKDGKPLFDKAGRPVYACRGHSMDFRMPELPAMVQLALPVDKEAV</sequence>
<dbReference type="EMBL" id="BAABAS010000004">
    <property type="protein sequence ID" value="GAA4225966.1"/>
    <property type="molecule type" value="Genomic_DNA"/>
</dbReference>
<gene>
    <name evidence="1" type="ORF">GCM10022254_09300</name>
</gene>
<comment type="caution">
    <text evidence="1">The sequence shown here is derived from an EMBL/GenBank/DDBJ whole genome shotgun (WGS) entry which is preliminary data.</text>
</comment>
<evidence type="ECO:0000313" key="2">
    <source>
        <dbReference type="Proteomes" id="UP001501710"/>
    </source>
</evidence>
<reference evidence="2" key="1">
    <citation type="journal article" date="2019" name="Int. J. Syst. Evol. Microbiol.">
        <title>The Global Catalogue of Microorganisms (GCM) 10K type strain sequencing project: providing services to taxonomists for standard genome sequencing and annotation.</title>
        <authorList>
            <consortium name="The Broad Institute Genomics Platform"/>
            <consortium name="The Broad Institute Genome Sequencing Center for Infectious Disease"/>
            <person name="Wu L."/>
            <person name="Ma J."/>
        </authorList>
    </citation>
    <scope>NUCLEOTIDE SEQUENCE [LARGE SCALE GENOMIC DNA]</scope>
    <source>
        <strain evidence="2">JCM 17440</strain>
    </source>
</reference>
<name>A0ABP8BTQ3_9ACTN</name>
<dbReference type="RefSeq" id="WP_344890226.1">
    <property type="nucleotide sequence ID" value="NZ_BAABAS010000004.1"/>
</dbReference>
<accession>A0ABP8BTQ3</accession>
<protein>
    <submittedName>
        <fullName evidence="1">Uncharacterized protein</fullName>
    </submittedName>
</protein>
<evidence type="ECO:0000313" key="1">
    <source>
        <dbReference type="EMBL" id="GAA4225966.1"/>
    </source>
</evidence>
<keyword evidence="2" id="KW-1185">Reference proteome</keyword>
<organism evidence="1 2">
    <name type="scientific">Actinomadura meridiana</name>
    <dbReference type="NCBI Taxonomy" id="559626"/>
    <lineage>
        <taxon>Bacteria</taxon>
        <taxon>Bacillati</taxon>
        <taxon>Actinomycetota</taxon>
        <taxon>Actinomycetes</taxon>
        <taxon>Streptosporangiales</taxon>
        <taxon>Thermomonosporaceae</taxon>
        <taxon>Actinomadura</taxon>
    </lineage>
</organism>